<organism evidence="3 4">
    <name type="scientific">Calocera cornea HHB12733</name>
    <dbReference type="NCBI Taxonomy" id="1353952"/>
    <lineage>
        <taxon>Eukaryota</taxon>
        <taxon>Fungi</taxon>
        <taxon>Dikarya</taxon>
        <taxon>Basidiomycota</taxon>
        <taxon>Agaricomycotina</taxon>
        <taxon>Dacrymycetes</taxon>
        <taxon>Dacrymycetales</taxon>
        <taxon>Dacrymycetaceae</taxon>
        <taxon>Calocera</taxon>
    </lineage>
</organism>
<dbReference type="OrthoDB" id="5835829at2759"/>
<evidence type="ECO:0000256" key="1">
    <source>
        <dbReference type="ARBA" id="ARBA00009995"/>
    </source>
</evidence>
<dbReference type="Proteomes" id="UP000076842">
    <property type="component" value="Unassembled WGS sequence"/>
</dbReference>
<dbReference type="GO" id="GO:0035251">
    <property type="term" value="F:UDP-glucosyltransferase activity"/>
    <property type="evidence" value="ECO:0007669"/>
    <property type="project" value="TreeGrafter"/>
</dbReference>
<gene>
    <name evidence="3" type="ORF">CALCODRAFT_436105</name>
</gene>
<accession>A0A165F5N0</accession>
<dbReference type="Pfam" id="PF00201">
    <property type="entry name" value="UDPGT"/>
    <property type="match status" value="1"/>
</dbReference>
<proteinExistence type="inferred from homology"/>
<dbReference type="InterPro" id="IPR002213">
    <property type="entry name" value="UDP_glucos_trans"/>
</dbReference>
<dbReference type="InParanoid" id="A0A165F5N0"/>
<dbReference type="SUPFAM" id="SSF53756">
    <property type="entry name" value="UDP-Glycosyltransferase/glycogen phosphorylase"/>
    <property type="match status" value="1"/>
</dbReference>
<reference evidence="3 4" key="1">
    <citation type="journal article" date="2016" name="Mol. Biol. Evol.">
        <title>Comparative Genomics of Early-Diverging Mushroom-Forming Fungi Provides Insights into the Origins of Lignocellulose Decay Capabilities.</title>
        <authorList>
            <person name="Nagy L.G."/>
            <person name="Riley R."/>
            <person name="Tritt A."/>
            <person name="Adam C."/>
            <person name="Daum C."/>
            <person name="Floudas D."/>
            <person name="Sun H."/>
            <person name="Yadav J.S."/>
            <person name="Pangilinan J."/>
            <person name="Larsson K.H."/>
            <person name="Matsuura K."/>
            <person name="Barry K."/>
            <person name="Labutti K."/>
            <person name="Kuo R."/>
            <person name="Ohm R.A."/>
            <person name="Bhattacharya S.S."/>
            <person name="Shirouzu T."/>
            <person name="Yoshinaga Y."/>
            <person name="Martin F.M."/>
            <person name="Grigoriev I.V."/>
            <person name="Hibbett D.S."/>
        </authorList>
    </citation>
    <scope>NUCLEOTIDE SEQUENCE [LARGE SCALE GENOMIC DNA]</scope>
    <source>
        <strain evidence="3 4">HHB12733</strain>
    </source>
</reference>
<protein>
    <submittedName>
        <fullName evidence="3">Glycosyltransferase family 1 protein</fullName>
    </submittedName>
</protein>
<evidence type="ECO:0000313" key="3">
    <source>
        <dbReference type="EMBL" id="KZT56241.1"/>
    </source>
</evidence>
<keyword evidence="2 3" id="KW-0808">Transferase</keyword>
<dbReference type="STRING" id="1353952.A0A165F5N0"/>
<comment type="similarity">
    <text evidence="1">Belongs to the UDP-glycosyltransferase family.</text>
</comment>
<dbReference type="Gene3D" id="3.40.50.2000">
    <property type="entry name" value="Glycogen Phosphorylase B"/>
    <property type="match status" value="1"/>
</dbReference>
<keyword evidence="4" id="KW-1185">Reference proteome</keyword>
<evidence type="ECO:0000256" key="2">
    <source>
        <dbReference type="ARBA" id="ARBA00022679"/>
    </source>
</evidence>
<name>A0A165F5N0_9BASI</name>
<dbReference type="PANTHER" id="PTHR48047:SF107">
    <property type="entry name" value="UDP-GLYCOSYLTRANSFERASE 92A1-LIKE"/>
    <property type="match status" value="1"/>
</dbReference>
<evidence type="ECO:0000313" key="4">
    <source>
        <dbReference type="Proteomes" id="UP000076842"/>
    </source>
</evidence>
<sequence>MDPAIRFLDGALKGYGAGSILYISFGSMFFPPSEHLRTLVDAVLALEPPMPFLMTTPGAHGKFPKDLESKIKETKHGILVPWVDQQAALSHPATGWMLSHCGAGGTFQALSQGVPIIAWPFAVDQPQHAVWVTDVLDAGFYLIQNRTGLAATLKASRGGPAGMRILGTEKAIRMELDNVLHQVRGPVGAMKRANAAKAATAIWEYIKPNGAASSELERLRTYF</sequence>
<dbReference type="AlphaFoldDB" id="A0A165F5N0"/>
<dbReference type="EMBL" id="KV423981">
    <property type="protein sequence ID" value="KZT56241.1"/>
    <property type="molecule type" value="Genomic_DNA"/>
</dbReference>
<dbReference type="PANTHER" id="PTHR48047">
    <property type="entry name" value="GLYCOSYLTRANSFERASE"/>
    <property type="match status" value="1"/>
</dbReference>